<dbReference type="PANTHER" id="PTHR13847:SF281">
    <property type="entry name" value="FAD DEPENDENT OXIDOREDUCTASE DOMAIN-CONTAINING PROTEIN"/>
    <property type="match status" value="1"/>
</dbReference>
<dbReference type="Pfam" id="PF00355">
    <property type="entry name" value="Rieske"/>
    <property type="match status" value="1"/>
</dbReference>
<dbReference type="Gene3D" id="2.102.10.10">
    <property type="entry name" value="Rieske [2Fe-2S] iron-sulphur domain"/>
    <property type="match status" value="1"/>
</dbReference>
<reference evidence="7 8" key="1">
    <citation type="journal article" date="2021" name="Int. J. Syst. Evol. Microbiol.">
        <title>Amazonocrinis nigriterrae gen. nov., sp. nov., Atlanticothrix silvestris gen. nov., sp. nov. and Dendronalium phyllosphericum gen. nov., sp. nov., nostocacean cyanobacteria from Brazilian environments.</title>
        <authorList>
            <person name="Alvarenga D.O."/>
            <person name="Andreote A.P.D."/>
            <person name="Branco L.H.Z."/>
            <person name="Delbaje E."/>
            <person name="Cruz R.B."/>
            <person name="Varani A.M."/>
            <person name="Fiore M.F."/>
        </authorList>
    </citation>
    <scope>NUCLEOTIDE SEQUENCE [LARGE SCALE GENOMIC DNA]</scope>
    <source>
        <strain evidence="7 8">CENA357</strain>
    </source>
</reference>
<keyword evidence="8" id="KW-1185">Reference proteome</keyword>
<dbReference type="PRINTS" id="PR00162">
    <property type="entry name" value="RIESKE"/>
</dbReference>
<accession>A0A8J7HMJ5</accession>
<dbReference type="GO" id="GO:0004497">
    <property type="term" value="F:monooxygenase activity"/>
    <property type="evidence" value="ECO:0007669"/>
    <property type="project" value="UniProtKB-ARBA"/>
</dbReference>
<dbReference type="InterPro" id="IPR036922">
    <property type="entry name" value="Rieske_2Fe-2S_sf"/>
</dbReference>
<keyword evidence="5" id="KW-1015">Disulfide bond</keyword>
<protein>
    <submittedName>
        <fullName evidence="7">FAD-dependent oxidoreductase</fullName>
    </submittedName>
</protein>
<dbReference type="GO" id="GO:0005737">
    <property type="term" value="C:cytoplasm"/>
    <property type="evidence" value="ECO:0007669"/>
    <property type="project" value="TreeGrafter"/>
</dbReference>
<dbReference type="InterPro" id="IPR006076">
    <property type="entry name" value="FAD-dep_OxRdtase"/>
</dbReference>
<evidence type="ECO:0000256" key="5">
    <source>
        <dbReference type="ARBA" id="ARBA00023157"/>
    </source>
</evidence>
<dbReference type="InterPro" id="IPR036188">
    <property type="entry name" value="FAD/NAD-bd_sf"/>
</dbReference>
<sequence>MQNDSGKTISTWMTTAQVPDQPVLSANTHADVCIVGAGIAGMSTAYMLSREGKSVVVLDDGPIGGGQTSRTTAHLSNVLSYGYSELEDIHGQEHTRLIAASHATAIDTIEAIAARENIDCDLVRLDGYLFPPDLQSLDEMNQELEAAHRAGLTEVELVNQAPLSGFDTGKCLRFPNQGQFDPLKYLAGLAEAIQRRGGKIYTGTHVEKIKGGLTACVETSNGQVVTADAVVVATNSPISNLATMHFKQAAYITFVIAGKVPRGSIPNALYWDTLDPYHYVRLQSLDEQYDLLIVGGEDHKTGQADDAGARYARLQVWTQERFPMVEEILFRWSGQVINADDGIAYIGKNPFDEENVYIVTGDSGLGMTHGAIAGILLTDMILGRKNTWAEVYDPSRTRIGATGDFISENLNVATQYLDWVTPGKVDSVEKISPGTGAVVRRGLTKIAAYRDENGILHEHSAVCTHLNCIVAWNSSEDTWDCPCHGSRFDSQGKVINGPAIHGLAPVEEKIK</sequence>
<evidence type="ECO:0000313" key="8">
    <source>
        <dbReference type="Proteomes" id="UP000599391"/>
    </source>
</evidence>
<dbReference type="InterPro" id="IPR005805">
    <property type="entry name" value="Rieske_Fe-S_prot_C"/>
</dbReference>
<dbReference type="GO" id="GO:0016705">
    <property type="term" value="F:oxidoreductase activity, acting on paired donors, with incorporation or reduction of molecular oxygen"/>
    <property type="evidence" value="ECO:0007669"/>
    <property type="project" value="UniProtKB-ARBA"/>
</dbReference>
<evidence type="ECO:0000256" key="2">
    <source>
        <dbReference type="ARBA" id="ARBA00022723"/>
    </source>
</evidence>
<dbReference type="CDD" id="cd03477">
    <property type="entry name" value="Rieske_YhfW_C"/>
    <property type="match status" value="1"/>
</dbReference>
<keyword evidence="3" id="KW-0408">Iron</keyword>
<dbReference type="Proteomes" id="UP000599391">
    <property type="component" value="Unassembled WGS sequence"/>
</dbReference>
<dbReference type="Pfam" id="PF01266">
    <property type="entry name" value="DAO"/>
    <property type="match status" value="1"/>
</dbReference>
<evidence type="ECO:0000256" key="1">
    <source>
        <dbReference type="ARBA" id="ARBA00022714"/>
    </source>
</evidence>
<dbReference type="PANTHER" id="PTHR13847">
    <property type="entry name" value="SARCOSINE DEHYDROGENASE-RELATED"/>
    <property type="match status" value="1"/>
</dbReference>
<organism evidence="7 8">
    <name type="scientific">Atlanticothrix silvestris CENA357</name>
    <dbReference type="NCBI Taxonomy" id="1725252"/>
    <lineage>
        <taxon>Bacteria</taxon>
        <taxon>Bacillati</taxon>
        <taxon>Cyanobacteriota</taxon>
        <taxon>Cyanophyceae</taxon>
        <taxon>Nostocales</taxon>
        <taxon>Nodulariaceae</taxon>
        <taxon>Atlanticothrix</taxon>
        <taxon>Atlanticothrix silvestris</taxon>
    </lineage>
</organism>
<name>A0A8J7HMJ5_9CYAN</name>
<dbReference type="GO" id="GO:0016020">
    <property type="term" value="C:membrane"/>
    <property type="evidence" value="ECO:0007669"/>
    <property type="project" value="InterPro"/>
</dbReference>
<evidence type="ECO:0000313" key="7">
    <source>
        <dbReference type="EMBL" id="MBH8555255.1"/>
    </source>
</evidence>
<dbReference type="GO" id="GO:0046872">
    <property type="term" value="F:metal ion binding"/>
    <property type="evidence" value="ECO:0007669"/>
    <property type="project" value="UniProtKB-KW"/>
</dbReference>
<keyword evidence="2" id="KW-0479">Metal-binding</keyword>
<dbReference type="Gene3D" id="3.30.9.10">
    <property type="entry name" value="D-Amino Acid Oxidase, subunit A, domain 2"/>
    <property type="match status" value="1"/>
</dbReference>
<dbReference type="FunFam" id="2.102.10.10:FF:000014">
    <property type="entry name" value="Oxidoreductase, FAD dependent"/>
    <property type="match status" value="1"/>
</dbReference>
<gene>
    <name evidence="7" type="ORF">I8751_23480</name>
</gene>
<evidence type="ECO:0000256" key="3">
    <source>
        <dbReference type="ARBA" id="ARBA00023004"/>
    </source>
</evidence>
<keyword evidence="4" id="KW-0411">Iron-sulfur</keyword>
<dbReference type="EMBL" id="JAECZB010000092">
    <property type="protein sequence ID" value="MBH8555255.1"/>
    <property type="molecule type" value="Genomic_DNA"/>
</dbReference>
<keyword evidence="1" id="KW-0001">2Fe-2S</keyword>
<evidence type="ECO:0000259" key="6">
    <source>
        <dbReference type="PROSITE" id="PS51296"/>
    </source>
</evidence>
<evidence type="ECO:0000256" key="4">
    <source>
        <dbReference type="ARBA" id="ARBA00023014"/>
    </source>
</evidence>
<dbReference type="PROSITE" id="PS51296">
    <property type="entry name" value="RIESKE"/>
    <property type="match status" value="1"/>
</dbReference>
<dbReference type="AlphaFoldDB" id="A0A8J7HMJ5"/>
<dbReference type="SUPFAM" id="SSF50022">
    <property type="entry name" value="ISP domain"/>
    <property type="match status" value="1"/>
</dbReference>
<proteinExistence type="predicted"/>
<dbReference type="Gene3D" id="3.50.50.60">
    <property type="entry name" value="FAD/NAD(P)-binding domain"/>
    <property type="match status" value="1"/>
</dbReference>
<comment type="caution">
    <text evidence="7">The sequence shown here is derived from an EMBL/GenBank/DDBJ whole genome shotgun (WGS) entry which is preliminary data.</text>
</comment>
<dbReference type="GO" id="GO:0051537">
    <property type="term" value="F:2 iron, 2 sulfur cluster binding"/>
    <property type="evidence" value="ECO:0007669"/>
    <property type="project" value="UniProtKB-KW"/>
</dbReference>
<feature type="domain" description="Rieske" evidence="6">
    <location>
        <begin position="423"/>
        <end position="511"/>
    </location>
</feature>
<dbReference type="SUPFAM" id="SSF51905">
    <property type="entry name" value="FAD/NAD(P)-binding domain"/>
    <property type="match status" value="1"/>
</dbReference>
<dbReference type="InterPro" id="IPR038010">
    <property type="entry name" value="YhfW_C"/>
</dbReference>
<dbReference type="InterPro" id="IPR017941">
    <property type="entry name" value="Rieske_2Fe-2S"/>
</dbReference>